<geneLocation type="plasmid" evidence="6">
    <name>unnamed3</name>
</geneLocation>
<proteinExistence type="inferred from homology"/>
<keyword evidence="2" id="KW-0378">Hydrolase</keyword>
<dbReference type="Proteomes" id="UP000295294">
    <property type="component" value="Plasmid unnamed3"/>
</dbReference>
<evidence type="ECO:0000259" key="5">
    <source>
        <dbReference type="SMART" id="SM00507"/>
    </source>
</evidence>
<keyword evidence="1" id="KW-0540">Nuclease</keyword>
<name>A0A4P7LUJ7_9BURK</name>
<evidence type="ECO:0000313" key="7">
    <source>
        <dbReference type="Proteomes" id="UP000295294"/>
    </source>
</evidence>
<sequence length="129" mass="14769">MPKKAPKPCGRPGCRRYAVDAGYCAEHAQAKRVDENARRGSAASRGYDSKWRREREQYLRENPLCVRHLAEEAVVASMVVDHIIPHRGDMKLFWRRSNWQALCKPCHDRKTATEDGGFANRVRLARPAP</sequence>
<dbReference type="KEGG" id="cox:E0W60_34345"/>
<dbReference type="SMART" id="SM00507">
    <property type="entry name" value="HNHc"/>
    <property type="match status" value="1"/>
</dbReference>
<dbReference type="PANTHER" id="PTHR41286">
    <property type="entry name" value="HNH NUCLEASE YAJD-RELATED"/>
    <property type="match status" value="1"/>
</dbReference>
<dbReference type="Pfam" id="PF01844">
    <property type="entry name" value="HNH"/>
    <property type="match status" value="1"/>
</dbReference>
<evidence type="ECO:0000256" key="2">
    <source>
        <dbReference type="ARBA" id="ARBA00022801"/>
    </source>
</evidence>
<dbReference type="GO" id="GO:0003676">
    <property type="term" value="F:nucleic acid binding"/>
    <property type="evidence" value="ECO:0007669"/>
    <property type="project" value="InterPro"/>
</dbReference>
<organism evidence="6 7">
    <name type="scientific">Cupriavidus oxalaticus</name>
    <dbReference type="NCBI Taxonomy" id="96344"/>
    <lineage>
        <taxon>Bacteria</taxon>
        <taxon>Pseudomonadati</taxon>
        <taxon>Pseudomonadota</taxon>
        <taxon>Betaproteobacteria</taxon>
        <taxon>Burkholderiales</taxon>
        <taxon>Burkholderiaceae</taxon>
        <taxon>Cupriavidus</taxon>
    </lineage>
</organism>
<dbReference type="OrthoDB" id="5292295at2"/>
<evidence type="ECO:0000313" key="6">
    <source>
        <dbReference type="EMBL" id="QBY56141.1"/>
    </source>
</evidence>
<reference evidence="6 7" key="1">
    <citation type="submission" date="2019-03" db="EMBL/GenBank/DDBJ databases">
        <title>Efficiently degradation of phenoxyalkanoic acid herbicides by Cupriavidus oxalaticus strain X32.</title>
        <authorList>
            <person name="Sheng X."/>
        </authorList>
    </citation>
    <scope>NUCLEOTIDE SEQUENCE [LARGE SCALE GENOMIC DNA]</scope>
    <source>
        <strain evidence="6 7">X32</strain>
        <plasmid evidence="6 7">unnamed3</plasmid>
    </source>
</reference>
<dbReference type="InterPro" id="IPR003615">
    <property type="entry name" value="HNH_nuc"/>
</dbReference>
<dbReference type="GO" id="GO:0008270">
    <property type="term" value="F:zinc ion binding"/>
    <property type="evidence" value="ECO:0007669"/>
    <property type="project" value="InterPro"/>
</dbReference>
<comment type="similarity">
    <text evidence="3">Belongs to the HNH nuclease family.</text>
</comment>
<dbReference type="EMBL" id="CP038638">
    <property type="protein sequence ID" value="QBY56141.1"/>
    <property type="molecule type" value="Genomic_DNA"/>
</dbReference>
<evidence type="ECO:0000256" key="3">
    <source>
        <dbReference type="ARBA" id="ARBA00038412"/>
    </source>
</evidence>
<keyword evidence="6" id="KW-0614">Plasmid</keyword>
<dbReference type="AlphaFoldDB" id="A0A4P7LUJ7"/>
<protein>
    <recommendedName>
        <fullName evidence="4">Putative HNH nuclease YajD</fullName>
    </recommendedName>
</protein>
<dbReference type="GO" id="GO:0004519">
    <property type="term" value="F:endonuclease activity"/>
    <property type="evidence" value="ECO:0007669"/>
    <property type="project" value="UniProtKB-KW"/>
</dbReference>
<feature type="domain" description="HNH nuclease" evidence="5">
    <location>
        <begin position="52"/>
        <end position="108"/>
    </location>
</feature>
<dbReference type="InterPro" id="IPR002711">
    <property type="entry name" value="HNH"/>
</dbReference>
<dbReference type="PANTHER" id="PTHR41286:SF1">
    <property type="entry name" value="HNH NUCLEASE YAJD-RELATED"/>
    <property type="match status" value="1"/>
</dbReference>
<dbReference type="Gene3D" id="1.10.30.50">
    <property type="match status" value="1"/>
</dbReference>
<dbReference type="GO" id="GO:0016787">
    <property type="term" value="F:hydrolase activity"/>
    <property type="evidence" value="ECO:0007669"/>
    <property type="project" value="UniProtKB-KW"/>
</dbReference>
<evidence type="ECO:0000256" key="4">
    <source>
        <dbReference type="ARBA" id="ARBA00040194"/>
    </source>
</evidence>
<keyword evidence="6" id="KW-0255">Endonuclease</keyword>
<dbReference type="GO" id="GO:0005829">
    <property type="term" value="C:cytosol"/>
    <property type="evidence" value="ECO:0007669"/>
    <property type="project" value="TreeGrafter"/>
</dbReference>
<dbReference type="CDD" id="cd00085">
    <property type="entry name" value="HNHc"/>
    <property type="match status" value="1"/>
</dbReference>
<gene>
    <name evidence="6" type="ORF">E0W60_34345</name>
</gene>
<evidence type="ECO:0000256" key="1">
    <source>
        <dbReference type="ARBA" id="ARBA00022722"/>
    </source>
</evidence>
<accession>A0A4P7LUJ7</accession>